<evidence type="ECO:0000259" key="7">
    <source>
        <dbReference type="PROSITE" id="PS51039"/>
    </source>
</evidence>
<dbReference type="PANTHER" id="PTHR10634">
    <property type="entry name" value="AN1-TYPE ZINC FINGER PROTEIN"/>
    <property type="match status" value="1"/>
</dbReference>
<dbReference type="Pfam" id="PF01428">
    <property type="entry name" value="zf-AN1"/>
    <property type="match status" value="1"/>
</dbReference>
<dbReference type="SUPFAM" id="SSF57716">
    <property type="entry name" value="Glucocorticoid receptor-like (DNA-binding domain)"/>
    <property type="match status" value="1"/>
</dbReference>
<organism evidence="8 9">
    <name type="scientific">Flemingia macrophylla</name>
    <dbReference type="NCBI Taxonomy" id="520843"/>
    <lineage>
        <taxon>Eukaryota</taxon>
        <taxon>Viridiplantae</taxon>
        <taxon>Streptophyta</taxon>
        <taxon>Embryophyta</taxon>
        <taxon>Tracheophyta</taxon>
        <taxon>Spermatophyta</taxon>
        <taxon>Magnoliopsida</taxon>
        <taxon>eudicotyledons</taxon>
        <taxon>Gunneridae</taxon>
        <taxon>Pentapetalae</taxon>
        <taxon>rosids</taxon>
        <taxon>fabids</taxon>
        <taxon>Fabales</taxon>
        <taxon>Fabaceae</taxon>
        <taxon>Papilionoideae</taxon>
        <taxon>50 kb inversion clade</taxon>
        <taxon>NPAAA clade</taxon>
        <taxon>indigoferoid/millettioid clade</taxon>
        <taxon>Phaseoleae</taxon>
        <taxon>Flemingia</taxon>
    </lineage>
</organism>
<evidence type="ECO:0000313" key="8">
    <source>
        <dbReference type="EMBL" id="KAL2334465.1"/>
    </source>
</evidence>
<dbReference type="SMART" id="SM00259">
    <property type="entry name" value="ZnF_A20"/>
    <property type="match status" value="1"/>
</dbReference>
<proteinExistence type="predicted"/>
<dbReference type="Gene3D" id="1.20.5.4770">
    <property type="match status" value="1"/>
</dbReference>
<sequence>MVPPLCANGCGFYGSADNKNLCSKCYEEYLKEHITKSKDESKKVGVVDAMASVAPTEGGSMNKKKERCKSCNKRVGLIGFKCRCGDVFCGKHRYPEMHACQLDFKQIGRQALIKQNPLCNGDKLQNKHVWLQLIEGNKQMEKEIENAWLPFECTPIVFNVTSGDRMAED</sequence>
<name>A0ABD1MF89_9FABA</name>
<keyword evidence="9" id="KW-1185">Reference proteome</keyword>
<evidence type="ECO:0000256" key="1">
    <source>
        <dbReference type="ARBA" id="ARBA00003732"/>
    </source>
</evidence>
<dbReference type="InterPro" id="IPR050652">
    <property type="entry name" value="AN1_A20_ZnFinger"/>
</dbReference>
<keyword evidence="2" id="KW-0479">Metal-binding</keyword>
<evidence type="ECO:0000256" key="3">
    <source>
        <dbReference type="ARBA" id="ARBA00022771"/>
    </source>
</evidence>
<feature type="domain" description="A20-type" evidence="6">
    <location>
        <begin position="1"/>
        <end position="34"/>
    </location>
</feature>
<dbReference type="Pfam" id="PF01754">
    <property type="entry name" value="zf-A20"/>
    <property type="match status" value="1"/>
</dbReference>
<comment type="function">
    <text evidence="1">May be involved in environmental stress response.</text>
</comment>
<dbReference type="Proteomes" id="UP001603857">
    <property type="component" value="Unassembled WGS sequence"/>
</dbReference>
<dbReference type="FunFam" id="4.10.1110.10:FF:000001">
    <property type="entry name" value="Zinc finger AN1-type containing 6"/>
    <property type="match status" value="1"/>
</dbReference>
<dbReference type="InterPro" id="IPR000058">
    <property type="entry name" value="Znf_AN1"/>
</dbReference>
<dbReference type="SMART" id="SM00154">
    <property type="entry name" value="ZnF_AN1"/>
    <property type="match status" value="1"/>
</dbReference>
<dbReference type="InterPro" id="IPR035896">
    <property type="entry name" value="AN1-like_Znf"/>
</dbReference>
<evidence type="ECO:0000256" key="4">
    <source>
        <dbReference type="ARBA" id="ARBA00022833"/>
    </source>
</evidence>
<evidence type="ECO:0000256" key="5">
    <source>
        <dbReference type="PROSITE-ProRule" id="PRU00449"/>
    </source>
</evidence>
<dbReference type="InterPro" id="IPR002653">
    <property type="entry name" value="Znf_A20"/>
</dbReference>
<keyword evidence="4" id="KW-0862">Zinc</keyword>
<dbReference type="SUPFAM" id="SSF118310">
    <property type="entry name" value="AN1-like Zinc finger"/>
    <property type="match status" value="1"/>
</dbReference>
<dbReference type="AlphaFoldDB" id="A0ABD1MF89"/>
<evidence type="ECO:0000259" key="6">
    <source>
        <dbReference type="PROSITE" id="PS51036"/>
    </source>
</evidence>
<comment type="caution">
    <text evidence="8">The sequence shown here is derived from an EMBL/GenBank/DDBJ whole genome shotgun (WGS) entry which is preliminary data.</text>
</comment>
<dbReference type="GO" id="GO:0008270">
    <property type="term" value="F:zinc ion binding"/>
    <property type="evidence" value="ECO:0007669"/>
    <property type="project" value="UniProtKB-KW"/>
</dbReference>
<evidence type="ECO:0000256" key="2">
    <source>
        <dbReference type="ARBA" id="ARBA00022723"/>
    </source>
</evidence>
<feature type="domain" description="AN1-type" evidence="7">
    <location>
        <begin position="62"/>
        <end position="108"/>
    </location>
</feature>
<protein>
    <submittedName>
        <fullName evidence="8">Uncharacterized protein</fullName>
    </submittedName>
</protein>
<dbReference type="PROSITE" id="PS51039">
    <property type="entry name" value="ZF_AN1"/>
    <property type="match status" value="1"/>
</dbReference>
<dbReference type="PROSITE" id="PS51036">
    <property type="entry name" value="ZF_A20"/>
    <property type="match status" value="1"/>
</dbReference>
<accession>A0ABD1MF89</accession>
<dbReference type="EMBL" id="JBGMDY010000005">
    <property type="protein sequence ID" value="KAL2334465.1"/>
    <property type="molecule type" value="Genomic_DNA"/>
</dbReference>
<keyword evidence="3 5" id="KW-0863">Zinc-finger</keyword>
<gene>
    <name evidence="8" type="ORF">Fmac_015678</name>
</gene>
<dbReference type="Gene3D" id="4.10.1110.10">
    <property type="entry name" value="AN1-like Zinc finger"/>
    <property type="match status" value="1"/>
</dbReference>
<reference evidence="8 9" key="1">
    <citation type="submission" date="2024-08" db="EMBL/GenBank/DDBJ databases">
        <title>Insights into the chromosomal genome structure of Flemingia macrophylla.</title>
        <authorList>
            <person name="Ding Y."/>
            <person name="Zhao Y."/>
            <person name="Bi W."/>
            <person name="Wu M."/>
            <person name="Zhao G."/>
            <person name="Gong Y."/>
            <person name="Li W."/>
            <person name="Zhang P."/>
        </authorList>
    </citation>
    <scope>NUCLEOTIDE SEQUENCE [LARGE SCALE GENOMIC DNA]</scope>
    <source>
        <strain evidence="8">DYQJB</strain>
        <tissue evidence="8">Leaf</tissue>
    </source>
</reference>
<evidence type="ECO:0000313" key="9">
    <source>
        <dbReference type="Proteomes" id="UP001603857"/>
    </source>
</evidence>
<dbReference type="PANTHER" id="PTHR10634:SF124">
    <property type="entry name" value="ZINC FINGER A20 AND AN1 DOMAIN-CONTAINING STRESS-ASSOCIATED PROTEIN 8-RELATED"/>
    <property type="match status" value="1"/>
</dbReference>